<comment type="caution">
    <text evidence="1">The sequence shown here is derived from an EMBL/GenBank/DDBJ whole genome shotgun (WGS) entry which is preliminary data.</text>
</comment>
<dbReference type="EMBL" id="QJPH01000339">
    <property type="protein sequence ID" value="PZN77297.1"/>
    <property type="molecule type" value="Genomic_DNA"/>
</dbReference>
<dbReference type="AlphaFoldDB" id="A0A2W4T3F1"/>
<accession>A0A2W4T3F1</accession>
<evidence type="ECO:0000313" key="2">
    <source>
        <dbReference type="Proteomes" id="UP000249396"/>
    </source>
</evidence>
<evidence type="ECO:0000313" key="1">
    <source>
        <dbReference type="EMBL" id="PZN77297.1"/>
    </source>
</evidence>
<protein>
    <recommendedName>
        <fullName evidence="3">DUF2281 domain-containing protein</fullName>
    </recommendedName>
</protein>
<sequence>MTLAETIQTHVQALPPTLQRETLDFITWLETRYGIAAPDLPTFPLSETEAFLQRHADALSVDFPDDINDFDLGVDTPRSSFE</sequence>
<gene>
    <name evidence="1" type="ORF">DM484_15025</name>
</gene>
<reference evidence="1 2" key="1">
    <citation type="journal article" date="2018" name="Aquat. Microb. Ecol.">
        <title>Gammaproteobacterial methanotrophs dominate.</title>
        <authorList>
            <person name="Rissanen A.J."/>
            <person name="Saarenheimo J."/>
            <person name="Tiirola M."/>
            <person name="Peura S."/>
            <person name="Aalto S.L."/>
            <person name="Karvinen A."/>
            <person name="Nykanen H."/>
        </authorList>
    </citation>
    <scope>NUCLEOTIDE SEQUENCE [LARGE SCALE GENOMIC DNA]</scope>
    <source>
        <strain evidence="1">AMbin10</strain>
    </source>
</reference>
<name>A0A2W4T3F1_9GAMM</name>
<evidence type="ECO:0008006" key="3">
    <source>
        <dbReference type="Google" id="ProtNLM"/>
    </source>
</evidence>
<organism evidence="1 2">
    <name type="scientific">Candidatus Methylumidiphilus alinenensis</name>
    <dbReference type="NCBI Taxonomy" id="2202197"/>
    <lineage>
        <taxon>Bacteria</taxon>
        <taxon>Pseudomonadati</taxon>
        <taxon>Pseudomonadota</taxon>
        <taxon>Gammaproteobacteria</taxon>
        <taxon>Methylococcales</taxon>
        <taxon>Candidatus Methylumidiphilus</taxon>
    </lineage>
</organism>
<dbReference type="Proteomes" id="UP000249396">
    <property type="component" value="Unassembled WGS sequence"/>
</dbReference>
<proteinExistence type="predicted"/>